<comment type="subcellular location">
    <subcellularLocation>
        <location evidence="5">Nucleus</location>
    </subcellularLocation>
    <subcellularLocation>
        <location evidence="5">Chromosome</location>
        <location evidence="5">Telomere</location>
    </subcellularLocation>
</comment>
<dbReference type="InterPro" id="IPR021661">
    <property type="entry name" value="Rap1_C"/>
</dbReference>
<reference evidence="8" key="1">
    <citation type="thesis" date="2020" institute="ProQuest LLC" country="789 East Eisenhower Parkway, Ann Arbor, MI, USA">
        <title>Comparative Genomics and Chromosome Evolution.</title>
        <authorList>
            <person name="Mudd A.B."/>
        </authorList>
    </citation>
    <scope>NUCLEOTIDE SEQUENCE</scope>
    <source>
        <strain evidence="8">1538</strain>
        <tissue evidence="8">Blood</tissue>
    </source>
</reference>
<dbReference type="GO" id="GO:0042162">
    <property type="term" value="F:telomeric DNA binding"/>
    <property type="evidence" value="ECO:0007669"/>
    <property type="project" value="TreeGrafter"/>
</dbReference>
<proteinExistence type="inferred from homology"/>
<gene>
    <name evidence="8" type="ORF">GDO54_006052</name>
</gene>
<dbReference type="Proteomes" id="UP001181693">
    <property type="component" value="Unassembled WGS sequence"/>
</dbReference>
<accession>A0AAV3AF81</accession>
<dbReference type="InterPro" id="IPR039595">
    <property type="entry name" value="TE2IP/Rap1"/>
</dbReference>
<keyword evidence="5" id="KW-0779">Telomere</keyword>
<keyword evidence="2 5" id="KW-0010">Activator</keyword>
<dbReference type="PANTHER" id="PTHR16466:SF6">
    <property type="entry name" value="TELOMERIC REPEAT-BINDING FACTOR 2-INTERACTING PROTEIN 1"/>
    <property type="match status" value="1"/>
</dbReference>
<evidence type="ECO:0000256" key="4">
    <source>
        <dbReference type="ARBA" id="ARBA00023242"/>
    </source>
</evidence>
<comment type="similarity">
    <text evidence="5">Belongs to the RAP1 family.</text>
</comment>
<dbReference type="EMBL" id="DYDO01000002">
    <property type="protein sequence ID" value="DBA30014.1"/>
    <property type="molecule type" value="Genomic_DNA"/>
</dbReference>
<evidence type="ECO:0000256" key="5">
    <source>
        <dbReference type="RuleBase" id="RU367107"/>
    </source>
</evidence>
<feature type="compositionally biased region" description="Polar residues" evidence="6">
    <location>
        <begin position="72"/>
        <end position="100"/>
    </location>
</feature>
<evidence type="ECO:0000256" key="6">
    <source>
        <dbReference type="SAM" id="MobiDB-lite"/>
    </source>
</evidence>
<evidence type="ECO:0000256" key="2">
    <source>
        <dbReference type="ARBA" id="ARBA00023159"/>
    </source>
</evidence>
<feature type="region of interest" description="Disordered" evidence="6">
    <location>
        <begin position="1"/>
        <end position="105"/>
    </location>
</feature>
<name>A0AAV3AF81_PYXAD</name>
<evidence type="ECO:0000259" key="7">
    <source>
        <dbReference type="Pfam" id="PF11626"/>
    </source>
</evidence>
<keyword evidence="4 5" id="KW-0539">Nucleus</keyword>
<feature type="domain" description="TRF2-interacting telomeric protein/Rap1 C-terminal" evidence="7">
    <location>
        <begin position="170"/>
        <end position="245"/>
    </location>
</feature>
<feature type="compositionally biased region" description="Polar residues" evidence="6">
    <location>
        <begin position="29"/>
        <end position="65"/>
    </location>
</feature>
<feature type="region of interest" description="Disordered" evidence="6">
    <location>
        <begin position="123"/>
        <end position="159"/>
    </location>
</feature>
<evidence type="ECO:0000313" key="8">
    <source>
        <dbReference type="EMBL" id="DBA30014.1"/>
    </source>
</evidence>
<organism evidence="8 9">
    <name type="scientific">Pyxicephalus adspersus</name>
    <name type="common">African bullfrog</name>
    <dbReference type="NCBI Taxonomy" id="30357"/>
    <lineage>
        <taxon>Eukaryota</taxon>
        <taxon>Metazoa</taxon>
        <taxon>Chordata</taxon>
        <taxon>Craniata</taxon>
        <taxon>Vertebrata</taxon>
        <taxon>Euteleostomi</taxon>
        <taxon>Amphibia</taxon>
        <taxon>Batrachia</taxon>
        <taxon>Anura</taxon>
        <taxon>Neobatrachia</taxon>
        <taxon>Ranoidea</taxon>
        <taxon>Pyxicephalidae</taxon>
        <taxon>Pyxicephalinae</taxon>
        <taxon>Pyxicephalus</taxon>
    </lineage>
</organism>
<dbReference type="AlphaFoldDB" id="A0AAV3AF81"/>
<keyword evidence="3 5" id="KW-0804">Transcription</keyword>
<dbReference type="GO" id="GO:0070187">
    <property type="term" value="C:shelterin complex"/>
    <property type="evidence" value="ECO:0007669"/>
    <property type="project" value="TreeGrafter"/>
</dbReference>
<evidence type="ECO:0000256" key="3">
    <source>
        <dbReference type="ARBA" id="ARBA00023163"/>
    </source>
</evidence>
<dbReference type="GO" id="GO:0010833">
    <property type="term" value="P:telomere maintenance via telomere lengthening"/>
    <property type="evidence" value="ECO:0007669"/>
    <property type="project" value="UniProtKB-UniRule"/>
</dbReference>
<dbReference type="Pfam" id="PF11626">
    <property type="entry name" value="Rap1_C"/>
    <property type="match status" value="1"/>
</dbReference>
<keyword evidence="5" id="KW-0158">Chromosome</keyword>
<comment type="subunit">
    <text evidence="5">Homodimer.</text>
</comment>
<dbReference type="GO" id="GO:0006355">
    <property type="term" value="P:regulation of DNA-templated transcription"/>
    <property type="evidence" value="ECO:0007669"/>
    <property type="project" value="UniProtKB-UniRule"/>
</dbReference>
<evidence type="ECO:0000313" key="9">
    <source>
        <dbReference type="Proteomes" id="UP001181693"/>
    </source>
</evidence>
<dbReference type="PANTHER" id="PTHR16466">
    <property type="entry name" value="TELOMERE REPEAT-BINDING FACTOR 2-INTERACTING PROTEIN 1"/>
    <property type="match status" value="1"/>
</dbReference>
<protein>
    <recommendedName>
        <fullName evidence="5">Telomeric repeat-binding factor 2-interacting protein 1</fullName>
        <shortName evidence="5">TERF2-interacting telomeric protein 1</shortName>
    </recommendedName>
    <alternativeName>
        <fullName evidence="5">Repressor/activator protein 1 homolog</fullName>
    </alternativeName>
</protein>
<comment type="function">
    <text evidence="5">Acts both as a regulator of telomere function and as a transcription regulator. Involved in the regulation of telomere length and protection as a component of the shelterin complex (telosome). Does not bind DNA directly: recruited to telomeric double-stranded 5'-TTAGGG-3' repeats via its interaction with terf2. Independently of its function in telomeres, also acts as a transcription regulator: recruited to extratelomeric 5'-TTAGGG-3' sites via its association with terf2 or other factors, and regulates gene expression.</text>
</comment>
<dbReference type="GO" id="GO:0031848">
    <property type="term" value="P:protection from non-homologous end joining at telomere"/>
    <property type="evidence" value="ECO:0007669"/>
    <property type="project" value="TreeGrafter"/>
</dbReference>
<evidence type="ECO:0000256" key="1">
    <source>
        <dbReference type="ARBA" id="ARBA00023015"/>
    </source>
</evidence>
<sequence length="246" mass="27040">MIPSVSAIQRCDPMIPSASGTEKCDPVLPSSSADAHQSCSVTQQGALTSANTPGTNISSKKQSILTPRKRSTNATLNESSLQGNKNLSSSHSAETVPSNGEDSDDWKDLHIFERANMEFEEAHDDINSEQPAQAVSQTEDNNGESPMDETPSTSQASESNGLREAMMDLMKEFDLDISRVTQALFFNSGELVSTRHFLRTGTRPDHYPIWEPKDDLDLKNNPKMKSQLIKKYGAYNVTRRVAFLAS</sequence>
<feature type="compositionally biased region" description="Polar residues" evidence="6">
    <location>
        <begin position="128"/>
        <end position="159"/>
    </location>
</feature>
<comment type="caution">
    <text evidence="8">The sequence shown here is derived from an EMBL/GenBank/DDBJ whole genome shotgun (WGS) entry which is preliminary data.</text>
</comment>
<keyword evidence="9" id="KW-1185">Reference proteome</keyword>
<keyword evidence="1 5" id="KW-0805">Transcription regulation</keyword>